<name>A0A073JWX4_9BACI</name>
<dbReference type="AlphaFoldDB" id="A0A073JWX4"/>
<dbReference type="CDD" id="cd04301">
    <property type="entry name" value="NAT_SF"/>
    <property type="match status" value="1"/>
</dbReference>
<organism evidence="2 3">
    <name type="scientific">Bacillus manliponensis</name>
    <dbReference type="NCBI Taxonomy" id="574376"/>
    <lineage>
        <taxon>Bacteria</taxon>
        <taxon>Bacillati</taxon>
        <taxon>Bacillota</taxon>
        <taxon>Bacilli</taxon>
        <taxon>Bacillales</taxon>
        <taxon>Bacillaceae</taxon>
        <taxon>Bacillus</taxon>
        <taxon>Bacillus cereus group</taxon>
    </lineage>
</organism>
<dbReference type="SUPFAM" id="SSF55729">
    <property type="entry name" value="Acyl-CoA N-acyltransferases (Nat)"/>
    <property type="match status" value="1"/>
</dbReference>
<keyword evidence="3" id="KW-1185">Reference proteome</keyword>
<dbReference type="EMBL" id="JOTN01000011">
    <property type="protein sequence ID" value="KEK18761.1"/>
    <property type="molecule type" value="Genomic_DNA"/>
</dbReference>
<keyword evidence="2" id="KW-0808">Transferase</keyword>
<feature type="domain" description="N-acetyltransferase" evidence="1">
    <location>
        <begin position="3"/>
        <end position="156"/>
    </location>
</feature>
<dbReference type="RefSeq" id="WP_034639917.1">
    <property type="nucleotide sequence ID" value="NZ_CBCSJC010000012.1"/>
</dbReference>
<evidence type="ECO:0000259" key="1">
    <source>
        <dbReference type="PROSITE" id="PS51186"/>
    </source>
</evidence>
<evidence type="ECO:0000313" key="3">
    <source>
        <dbReference type="Proteomes" id="UP000027822"/>
    </source>
</evidence>
<proteinExistence type="predicted"/>
<dbReference type="Gene3D" id="3.40.630.30">
    <property type="match status" value="1"/>
</dbReference>
<dbReference type="InterPro" id="IPR016181">
    <property type="entry name" value="Acyl_CoA_acyltransferase"/>
</dbReference>
<dbReference type="PANTHER" id="PTHR43617">
    <property type="entry name" value="L-AMINO ACID N-ACETYLTRANSFERASE"/>
    <property type="match status" value="1"/>
</dbReference>
<dbReference type="InterPro" id="IPR050276">
    <property type="entry name" value="MshD_Acetyltransferase"/>
</dbReference>
<dbReference type="InterPro" id="IPR000182">
    <property type="entry name" value="GNAT_dom"/>
</dbReference>
<dbReference type="PANTHER" id="PTHR43617:SF2">
    <property type="entry name" value="UPF0039 PROTEIN SLL0451"/>
    <property type="match status" value="1"/>
</dbReference>
<dbReference type="Pfam" id="PF00583">
    <property type="entry name" value="Acetyltransf_1"/>
    <property type="match status" value="1"/>
</dbReference>
<dbReference type="GO" id="GO:0016747">
    <property type="term" value="F:acyltransferase activity, transferring groups other than amino-acyl groups"/>
    <property type="evidence" value="ECO:0007669"/>
    <property type="project" value="InterPro"/>
</dbReference>
<evidence type="ECO:0000313" key="2">
    <source>
        <dbReference type="EMBL" id="KEK18761.1"/>
    </source>
</evidence>
<accession>A0A073JWX4</accession>
<dbReference type="OrthoDB" id="9797178at2"/>
<dbReference type="PROSITE" id="PS51186">
    <property type="entry name" value="GNAT"/>
    <property type="match status" value="1"/>
</dbReference>
<comment type="caution">
    <text evidence="2">The sequence shown here is derived from an EMBL/GenBank/DDBJ whole genome shotgun (WGS) entry which is preliminary data.</text>
</comment>
<protein>
    <submittedName>
        <fullName evidence="2">GCN5 family acetyltransferase</fullName>
    </submittedName>
</protein>
<dbReference type="Proteomes" id="UP000027822">
    <property type="component" value="Unassembled WGS sequence"/>
</dbReference>
<gene>
    <name evidence="2" type="ORF">BAMA_03000</name>
</gene>
<reference evidence="2 3" key="1">
    <citation type="submission" date="2014-06" db="EMBL/GenBank/DDBJ databases">
        <title>Draft genome sequence of Bacillus manliponensis JCM 15802 (MCCC 1A00708).</title>
        <authorList>
            <person name="Lai Q."/>
            <person name="Liu Y."/>
            <person name="Shao Z."/>
        </authorList>
    </citation>
    <scope>NUCLEOTIDE SEQUENCE [LARGE SCALE GENOMIC DNA]</scope>
    <source>
        <strain evidence="2 3">JCM 15802</strain>
    </source>
</reference>
<dbReference type="eggNOG" id="COG3153">
    <property type="taxonomic scope" value="Bacteria"/>
</dbReference>
<sequence length="175" mass="19641">MSIKIRQEEREDYEQTEEVVKEAFLHAPFSDGKEHELVSRLRKSEAFIPALSLVAVEEDIIGHILLSEVKIINEDTSTVSLALAPVSVKEGYQGKGIGKQLIIEALKRAKELGYESVIVLGHENYYPKFGFKRASLWGIRAPFEVPDEAFMALQLQEGALQNVSGVVQYSKAFFE</sequence>